<evidence type="ECO:0000313" key="2">
    <source>
        <dbReference type="Proteomes" id="UP000000383"/>
    </source>
</evidence>
<organism evidence="1 2">
    <name type="scientific">Methylotenera versatilis (strain 301)</name>
    <dbReference type="NCBI Taxonomy" id="666681"/>
    <lineage>
        <taxon>Bacteria</taxon>
        <taxon>Pseudomonadati</taxon>
        <taxon>Pseudomonadota</taxon>
        <taxon>Betaproteobacteria</taxon>
        <taxon>Nitrosomonadales</taxon>
        <taxon>Methylophilaceae</taxon>
        <taxon>Methylotenera</taxon>
    </lineage>
</organism>
<dbReference type="Proteomes" id="UP000000383">
    <property type="component" value="Chromosome"/>
</dbReference>
<dbReference type="KEGG" id="meh:M301_2690"/>
<gene>
    <name evidence="1" type="ordered locus">M301_2690</name>
</gene>
<dbReference type="RefSeq" id="WP_013149350.1">
    <property type="nucleotide sequence ID" value="NC_014207.1"/>
</dbReference>
<accession>D7DP14</accession>
<dbReference type="AlphaFoldDB" id="D7DP14"/>
<dbReference type="EMBL" id="CP002056">
    <property type="protein sequence ID" value="ADI31045.1"/>
    <property type="molecule type" value="Genomic_DNA"/>
</dbReference>
<sequence>MVAFRSILYSVILNLILVLPVAAAEEFIDVTPESSIGLGKFSLRIKVLDPVSQKPWANKPYHFVAYKADGTAATIIHGNTDVDGYGATVYSSQKISHYAAVPKMKPGNSPYTTKMRLIQSDGQASLTRAIYIHFFQDGSVFTGRLGKQGSAAEIGLNNQLSVITKIQWARPGKTPEICDWQSVATTLNQTMGSTPSQKIDLIKQVIEWESLKNEYAPACTSFYEQYADDLIAQILKASVEGGQALIDVTIPFVVDTKAESLSKLAKTSRSKQLKSVTEYHILAILDILNTLATEPSISNEFFNLWANQAITLNGQIKRFNDQDVVLNLAEKLAQLKKYSAAEKILTLLTEDPTQIDEADKARQLAIKAMIANATGKT</sequence>
<dbReference type="HOGENOM" id="CLU_733209_0_0_4"/>
<proteinExistence type="predicted"/>
<reference evidence="1 2" key="2">
    <citation type="journal article" date="2011" name="J. Bacteriol.">
        <title>Genomes of three methylotrophs from a single niche uncover genetic and metabolic divergence of Methylophilaceae.</title>
        <authorList>
            <person name="Lapidus A."/>
            <person name="Clum A."/>
            <person name="Labutti K."/>
            <person name="Kaluzhnaya M.G."/>
            <person name="Lim S."/>
            <person name="Beck D.A."/>
            <person name="Glavina Del Rio T."/>
            <person name="Nolan M."/>
            <person name="Mavromatis K."/>
            <person name="Huntemann M."/>
            <person name="Lucas S."/>
            <person name="Lidstrom M.E."/>
            <person name="Ivanova N."/>
            <person name="Chistoserdova L."/>
        </authorList>
    </citation>
    <scope>NUCLEOTIDE SEQUENCE [LARGE SCALE GENOMIC DNA]</scope>
    <source>
        <strain evidence="1 2">301</strain>
    </source>
</reference>
<keyword evidence="2" id="KW-1185">Reference proteome</keyword>
<reference evidence="2" key="1">
    <citation type="submission" date="2010-05" db="EMBL/GenBank/DDBJ databases">
        <title>Complete sequence of Methylotenera sp. 301.</title>
        <authorList>
            <person name="Lucas S."/>
            <person name="Copeland A."/>
            <person name="Lapidus A."/>
            <person name="Cheng J.-F."/>
            <person name="Bruce D."/>
            <person name="Goodwin L."/>
            <person name="Pitluck S."/>
            <person name="Clum A."/>
            <person name="Land M."/>
            <person name="Hauser L."/>
            <person name="Kyrpides N."/>
            <person name="Ivanova N."/>
            <person name="Chistoservova L."/>
            <person name="Kalyuzhnaya M."/>
            <person name="Woyke T."/>
        </authorList>
    </citation>
    <scope>NUCLEOTIDE SEQUENCE [LARGE SCALE GENOMIC DNA]</scope>
    <source>
        <strain evidence="2">301</strain>
    </source>
</reference>
<name>D7DP14_METV0</name>
<protein>
    <submittedName>
        <fullName evidence="1">Uncharacterized protein</fullName>
    </submittedName>
</protein>
<evidence type="ECO:0000313" key="1">
    <source>
        <dbReference type="EMBL" id="ADI31045.1"/>
    </source>
</evidence>